<dbReference type="InterPro" id="IPR001878">
    <property type="entry name" value="Znf_CCHC"/>
</dbReference>
<evidence type="ECO:0000256" key="2">
    <source>
        <dbReference type="SAM" id="MobiDB-lite"/>
    </source>
</evidence>
<dbReference type="InterPro" id="IPR025558">
    <property type="entry name" value="DUF4283"/>
</dbReference>
<feature type="domain" description="CCHC-type" evidence="3">
    <location>
        <begin position="175"/>
        <end position="189"/>
    </location>
</feature>
<dbReference type="Proteomes" id="UP000594261">
    <property type="component" value="Chromosome 3"/>
</dbReference>
<dbReference type="Gene3D" id="3.60.10.10">
    <property type="entry name" value="Endonuclease/exonuclease/phosphatase"/>
    <property type="match status" value="1"/>
</dbReference>
<dbReference type="EnsemblPlants" id="QL03p070763:mrna">
    <property type="protein sequence ID" value="QL03p070763:mrna"/>
    <property type="gene ID" value="QL03p070763"/>
</dbReference>
<dbReference type="Gramene" id="QL03p070763:mrna">
    <property type="protein sequence ID" value="QL03p070763:mrna"/>
    <property type="gene ID" value="QL03p070763"/>
</dbReference>
<reference evidence="4" key="2">
    <citation type="submission" date="2021-01" db="UniProtKB">
        <authorList>
            <consortium name="EnsemblPlants"/>
        </authorList>
    </citation>
    <scope>IDENTIFICATION</scope>
</reference>
<dbReference type="Pfam" id="PF14111">
    <property type="entry name" value="DUF4283"/>
    <property type="match status" value="1"/>
</dbReference>
<protein>
    <recommendedName>
        <fullName evidence="3">CCHC-type domain-containing protein</fullName>
    </recommendedName>
</protein>
<evidence type="ECO:0000259" key="3">
    <source>
        <dbReference type="PROSITE" id="PS50158"/>
    </source>
</evidence>
<evidence type="ECO:0000256" key="1">
    <source>
        <dbReference type="PROSITE-ProRule" id="PRU00047"/>
    </source>
</evidence>
<sequence length="446" mass="51121">MLEEYLIATKFFTKRALNMEAIAKTFKLIWRTRKGLEVRDMANHLVLFAFKDETNVAKVLMGEPWSFDKHLMALQETKRGEAIQSLEFDSACFWVQIHDFPVGCMLVSTAKGIGSVIGTVVESDEDEVNMGGFNYILLRIKVDILKPLCRGRKLSLSRGKEGWVRFKYEQLPIICYWCGKLTHNDRDCPIRTLSNGILKEGAQQFGSWLQAYTSNPFRKMVMKVEGLEDDTSWNGRSEHDHNEGGTKREGTQRADHGGLELTRMANRRQPLLDDVCLKAVDSDPLPKETPCLQSIVMGLGNRQTVRELVEIVQAEGPKIMFLSETWSGRKHMEKVKRELEFDGLFIVPRDGKGGGLALLWKSEVAVWVDNFLKFHIDAIVNGGSKEAWRLTRFYGEPDRDRREEGWNMMRMLSSRSDLPWCCFRDFNKLLKVEDKRGGAPRSQSQM</sequence>
<dbReference type="OMA" id="YFANIAW"/>
<proteinExistence type="predicted"/>
<dbReference type="InterPro" id="IPR040256">
    <property type="entry name" value="At4g02000-like"/>
</dbReference>
<evidence type="ECO:0000313" key="4">
    <source>
        <dbReference type="EnsemblPlants" id="QL03p070763:mrna"/>
    </source>
</evidence>
<reference evidence="4 5" key="1">
    <citation type="journal article" date="2016" name="G3 (Bethesda)">
        <title>First Draft Assembly and Annotation of the Genome of a California Endemic Oak Quercus lobata Nee (Fagaceae).</title>
        <authorList>
            <person name="Sork V.L."/>
            <person name="Fitz-Gibbon S.T."/>
            <person name="Puiu D."/>
            <person name="Crepeau M."/>
            <person name="Gugger P.F."/>
            <person name="Sherman R."/>
            <person name="Stevens K."/>
            <person name="Langley C.H."/>
            <person name="Pellegrini M."/>
            <person name="Salzberg S.L."/>
        </authorList>
    </citation>
    <scope>NUCLEOTIDE SEQUENCE [LARGE SCALE GENOMIC DNA]</scope>
    <source>
        <strain evidence="4 5">cv. SW786</strain>
    </source>
</reference>
<dbReference type="GO" id="GO:0003676">
    <property type="term" value="F:nucleic acid binding"/>
    <property type="evidence" value="ECO:0007669"/>
    <property type="project" value="InterPro"/>
</dbReference>
<dbReference type="EMBL" id="LRBV02000003">
    <property type="status" value="NOT_ANNOTATED_CDS"/>
    <property type="molecule type" value="Genomic_DNA"/>
</dbReference>
<organism evidence="4 5">
    <name type="scientific">Quercus lobata</name>
    <name type="common">Valley oak</name>
    <dbReference type="NCBI Taxonomy" id="97700"/>
    <lineage>
        <taxon>Eukaryota</taxon>
        <taxon>Viridiplantae</taxon>
        <taxon>Streptophyta</taxon>
        <taxon>Embryophyta</taxon>
        <taxon>Tracheophyta</taxon>
        <taxon>Spermatophyta</taxon>
        <taxon>Magnoliopsida</taxon>
        <taxon>eudicotyledons</taxon>
        <taxon>Gunneridae</taxon>
        <taxon>Pentapetalae</taxon>
        <taxon>rosids</taxon>
        <taxon>fabids</taxon>
        <taxon>Fagales</taxon>
        <taxon>Fagaceae</taxon>
        <taxon>Quercus</taxon>
    </lineage>
</organism>
<dbReference type="Pfam" id="PF14392">
    <property type="entry name" value="zf-CCHC_4"/>
    <property type="match status" value="1"/>
</dbReference>
<dbReference type="InParanoid" id="A0A7N2LBP1"/>
<dbReference type="PANTHER" id="PTHR31286">
    <property type="entry name" value="GLYCINE-RICH CELL WALL STRUCTURAL PROTEIN 1.8-LIKE"/>
    <property type="match status" value="1"/>
</dbReference>
<dbReference type="InterPro" id="IPR036691">
    <property type="entry name" value="Endo/exonu/phosph_ase_sf"/>
</dbReference>
<keyword evidence="5" id="KW-1185">Reference proteome</keyword>
<feature type="compositionally biased region" description="Basic and acidic residues" evidence="2">
    <location>
        <begin position="236"/>
        <end position="257"/>
    </location>
</feature>
<name>A0A7N2LBP1_QUELO</name>
<dbReference type="GO" id="GO:0008270">
    <property type="term" value="F:zinc ion binding"/>
    <property type="evidence" value="ECO:0007669"/>
    <property type="project" value="UniProtKB-KW"/>
</dbReference>
<dbReference type="InterPro" id="IPR025836">
    <property type="entry name" value="Zn_knuckle_CX2CX4HX4C"/>
</dbReference>
<keyword evidence="1" id="KW-0862">Zinc</keyword>
<dbReference type="PROSITE" id="PS50158">
    <property type="entry name" value="ZF_CCHC"/>
    <property type="match status" value="1"/>
</dbReference>
<dbReference type="AlphaFoldDB" id="A0A7N2LBP1"/>
<evidence type="ECO:0000313" key="5">
    <source>
        <dbReference type="Proteomes" id="UP000594261"/>
    </source>
</evidence>
<dbReference type="SUPFAM" id="SSF56219">
    <property type="entry name" value="DNase I-like"/>
    <property type="match status" value="1"/>
</dbReference>
<feature type="region of interest" description="Disordered" evidence="2">
    <location>
        <begin position="231"/>
        <end position="257"/>
    </location>
</feature>
<dbReference type="PANTHER" id="PTHR31286:SF153">
    <property type="entry name" value="DUF4283 DOMAIN PROTEIN"/>
    <property type="match status" value="1"/>
</dbReference>
<keyword evidence="1" id="KW-0863">Zinc-finger</keyword>
<accession>A0A7N2LBP1</accession>
<keyword evidence="1" id="KW-0479">Metal-binding</keyword>